<dbReference type="GO" id="GO:0006526">
    <property type="term" value="P:L-arginine biosynthetic process"/>
    <property type="evidence" value="ECO:0007669"/>
    <property type="project" value="TreeGrafter"/>
</dbReference>
<dbReference type="InterPro" id="IPR050072">
    <property type="entry name" value="Peptidase_M20A"/>
</dbReference>
<evidence type="ECO:0000313" key="7">
    <source>
        <dbReference type="EMBL" id="QYM77997.1"/>
    </source>
</evidence>
<sequence length="393" mass="41898">MNNRRKSFTVETAAAAGAPASAEELLGRMVGFETVNPLMGGPAGGEAALAAHLEWLATGWGLRTRRLPVDDGRFNLLVSCEVAGDAEWLLFESHLDTVTVDGMTVEPFAAKVDGERIYGRGTCDTKGSGAAMLWALRDRAAGGERRRNVGVLFAVDEEARMTGARGFAAGALREFLPRLRGVIVGEPTRMQPIVTHNGVVRWRTRTRGVAAHSSDPTKGRSAISAMRRALTDFEENYAPTVNAVNALTGRAAASVNTIRGGTAVNIIAEECAIECDRRTVPGETTEQVLREREAAFAGHAVEHDELYVAPAMDAEQSGALHAWVARAIERHGGDATPRGAPYVTDAGHYAAAGAASLVLGPGDLAQAHRANEWIARDQLALATAVYLELMRQP</sequence>
<dbReference type="SUPFAM" id="SSF55031">
    <property type="entry name" value="Bacterial exopeptidase dimerisation domain"/>
    <property type="match status" value="1"/>
</dbReference>
<keyword evidence="8" id="KW-1185">Reference proteome</keyword>
<evidence type="ECO:0000256" key="1">
    <source>
        <dbReference type="ARBA" id="ARBA00001947"/>
    </source>
</evidence>
<keyword evidence="4" id="KW-0862">Zinc</keyword>
<gene>
    <name evidence="7" type="ORF">K0B96_11820</name>
</gene>
<dbReference type="Gene3D" id="3.30.70.360">
    <property type="match status" value="1"/>
</dbReference>
<evidence type="ECO:0000313" key="8">
    <source>
        <dbReference type="Proteomes" id="UP000825051"/>
    </source>
</evidence>
<dbReference type="PANTHER" id="PTHR43808">
    <property type="entry name" value="ACETYLORNITHINE DEACETYLASE"/>
    <property type="match status" value="1"/>
</dbReference>
<keyword evidence="3" id="KW-0378">Hydrolase</keyword>
<keyword evidence="2" id="KW-0479">Metal-binding</keyword>
<dbReference type="KEGG" id="ole:K0B96_11820"/>
<evidence type="ECO:0000256" key="4">
    <source>
        <dbReference type="ARBA" id="ARBA00022833"/>
    </source>
</evidence>
<dbReference type="RefSeq" id="WP_220161101.1">
    <property type="nucleotide sequence ID" value="NZ_CP080507.1"/>
</dbReference>
<keyword evidence="5" id="KW-0170">Cobalt</keyword>
<organism evidence="7 8">
    <name type="scientific">Horticoccus luteus</name>
    <dbReference type="NCBI Taxonomy" id="2862869"/>
    <lineage>
        <taxon>Bacteria</taxon>
        <taxon>Pseudomonadati</taxon>
        <taxon>Verrucomicrobiota</taxon>
        <taxon>Opitutia</taxon>
        <taxon>Opitutales</taxon>
        <taxon>Opitutaceae</taxon>
        <taxon>Horticoccus</taxon>
    </lineage>
</organism>
<evidence type="ECO:0000259" key="6">
    <source>
        <dbReference type="Pfam" id="PF07687"/>
    </source>
</evidence>
<proteinExistence type="predicted"/>
<dbReference type="InterPro" id="IPR036264">
    <property type="entry name" value="Bact_exopeptidase_dim_dom"/>
</dbReference>
<feature type="domain" description="Peptidase M20 dimerisation" evidence="6">
    <location>
        <begin position="195"/>
        <end position="303"/>
    </location>
</feature>
<evidence type="ECO:0000256" key="2">
    <source>
        <dbReference type="ARBA" id="ARBA00022723"/>
    </source>
</evidence>
<dbReference type="PROSITE" id="PS00758">
    <property type="entry name" value="ARGE_DAPE_CPG2_1"/>
    <property type="match status" value="1"/>
</dbReference>
<accession>A0A8F9TTV3</accession>
<dbReference type="GO" id="GO:0046872">
    <property type="term" value="F:metal ion binding"/>
    <property type="evidence" value="ECO:0007669"/>
    <property type="project" value="UniProtKB-KW"/>
</dbReference>
<dbReference type="EMBL" id="CP080507">
    <property type="protein sequence ID" value="QYM77997.1"/>
    <property type="molecule type" value="Genomic_DNA"/>
</dbReference>
<dbReference type="InterPro" id="IPR001261">
    <property type="entry name" value="ArgE/DapE_CS"/>
</dbReference>
<dbReference type="InterPro" id="IPR011650">
    <property type="entry name" value="Peptidase_M20_dimer"/>
</dbReference>
<dbReference type="PANTHER" id="PTHR43808:SF31">
    <property type="entry name" value="N-ACETYL-L-CITRULLINE DEACETYLASE"/>
    <property type="match status" value="1"/>
</dbReference>
<protein>
    <submittedName>
        <fullName evidence="7">M20 family metallopeptidase</fullName>
    </submittedName>
</protein>
<name>A0A8F9TTV3_9BACT</name>
<dbReference type="AlphaFoldDB" id="A0A8F9TTV3"/>
<dbReference type="Pfam" id="PF01546">
    <property type="entry name" value="Peptidase_M20"/>
    <property type="match status" value="1"/>
</dbReference>
<dbReference type="Proteomes" id="UP000825051">
    <property type="component" value="Chromosome"/>
</dbReference>
<evidence type="ECO:0000256" key="3">
    <source>
        <dbReference type="ARBA" id="ARBA00022801"/>
    </source>
</evidence>
<dbReference type="SUPFAM" id="SSF53187">
    <property type="entry name" value="Zn-dependent exopeptidases"/>
    <property type="match status" value="1"/>
</dbReference>
<reference evidence="7" key="1">
    <citation type="submission" date="2021-08" db="EMBL/GenBank/DDBJ databases">
        <title>Genome of a novel bacterium of the phylum Verrucomicrobia, Oleiharenicola sp. KSB-15.</title>
        <authorList>
            <person name="Chung J.-H."/>
            <person name="Ahn J.-H."/>
            <person name="Yoon Y."/>
            <person name="Kim D.-Y."/>
            <person name="An S.-H."/>
            <person name="Park I."/>
            <person name="Yeon J."/>
        </authorList>
    </citation>
    <scope>NUCLEOTIDE SEQUENCE</scope>
    <source>
        <strain evidence="7">KSB-15</strain>
    </source>
</reference>
<dbReference type="Pfam" id="PF07687">
    <property type="entry name" value="M20_dimer"/>
    <property type="match status" value="1"/>
</dbReference>
<dbReference type="CDD" id="cd03894">
    <property type="entry name" value="M20_ArgE"/>
    <property type="match status" value="1"/>
</dbReference>
<comment type="cofactor">
    <cofactor evidence="1">
        <name>Zn(2+)</name>
        <dbReference type="ChEBI" id="CHEBI:29105"/>
    </cofactor>
</comment>
<dbReference type="GO" id="GO:0008777">
    <property type="term" value="F:acetylornithine deacetylase activity"/>
    <property type="evidence" value="ECO:0007669"/>
    <property type="project" value="TreeGrafter"/>
</dbReference>
<dbReference type="Gene3D" id="3.40.630.10">
    <property type="entry name" value="Zn peptidases"/>
    <property type="match status" value="1"/>
</dbReference>
<dbReference type="InterPro" id="IPR002933">
    <property type="entry name" value="Peptidase_M20"/>
</dbReference>
<evidence type="ECO:0000256" key="5">
    <source>
        <dbReference type="ARBA" id="ARBA00023285"/>
    </source>
</evidence>